<dbReference type="EMBL" id="CP045997">
    <property type="protein sequence ID" value="QHW01441.1"/>
    <property type="molecule type" value="Genomic_DNA"/>
</dbReference>
<dbReference type="CDD" id="cd01700">
    <property type="entry name" value="PolY_Pol_V_umuC"/>
    <property type="match status" value="1"/>
</dbReference>
<organism evidence="7 8">
    <name type="scientific">Spirosoma endbachense</name>
    <dbReference type="NCBI Taxonomy" id="2666025"/>
    <lineage>
        <taxon>Bacteria</taxon>
        <taxon>Pseudomonadati</taxon>
        <taxon>Bacteroidota</taxon>
        <taxon>Cytophagia</taxon>
        <taxon>Cytophagales</taxon>
        <taxon>Cytophagaceae</taxon>
        <taxon>Spirosoma</taxon>
    </lineage>
</organism>
<sequence>MYGLIDVNNMYVSCERSFNPSLNGKPVIALGNNDHCVIARSQEAKNVGIKMGQPLFQIRELIEQHQVQICSSNFELYGDLSSRLMSLLTNFADHVEPYSIDEAFVQIDTSFEGIYPSYQGLGSAMRDTVAQWLRLPICVGFGLTKTLAKVANKCAKTRPELEGVCVINSLESANEALSDFKIKDLWGVGSRYAAMLKKNGIETALQLRDVGDIDWVRDRMTVNGVRMVYELRGYPCRLLEINAPPKKTICTAMSFGQLIPDLKNITDALTTYLARCCEKLRRQESLARHVTVFLHTNPNRKTPGNGLPAKQYSASRSIRLPHHTNHLPDFLRYAIPVVENLLQLGYNYQKVGIILNDIVPESFRQQGVFSDWPDEKALQIGKTIDRLNHRYGRDKVRLASQLYQPDWSQVQGSLSQAYTTDWKQILKAS</sequence>
<dbReference type="KEGG" id="senf:GJR95_24045"/>
<gene>
    <name evidence="7" type="ORF">GJR95_24045</name>
</gene>
<dbReference type="Gene3D" id="3.30.70.270">
    <property type="match status" value="1"/>
</dbReference>
<evidence type="ECO:0000256" key="5">
    <source>
        <dbReference type="ARBA" id="ARBA00023236"/>
    </source>
</evidence>
<dbReference type="GO" id="GO:0009432">
    <property type="term" value="P:SOS response"/>
    <property type="evidence" value="ECO:0007669"/>
    <property type="project" value="UniProtKB-KW"/>
</dbReference>
<dbReference type="Pfam" id="PF13438">
    <property type="entry name" value="DUF4113"/>
    <property type="match status" value="1"/>
</dbReference>
<dbReference type="InterPro" id="IPR043128">
    <property type="entry name" value="Rev_trsase/Diguanyl_cyclase"/>
</dbReference>
<evidence type="ECO:0000313" key="7">
    <source>
        <dbReference type="EMBL" id="QHW01441.1"/>
    </source>
</evidence>
<dbReference type="InterPro" id="IPR017961">
    <property type="entry name" value="DNA_pol_Y-fam_little_finger"/>
</dbReference>
<dbReference type="InterPro" id="IPR050116">
    <property type="entry name" value="DNA_polymerase-Y"/>
</dbReference>
<dbReference type="Pfam" id="PF00817">
    <property type="entry name" value="IMS"/>
    <property type="match status" value="1"/>
</dbReference>
<evidence type="ECO:0000256" key="3">
    <source>
        <dbReference type="ARBA" id="ARBA00023199"/>
    </source>
</evidence>
<keyword evidence="4" id="KW-0234">DNA repair</keyword>
<reference evidence="7 8" key="1">
    <citation type="submission" date="2019-11" db="EMBL/GenBank/DDBJ databases">
        <title>Spirosoma endbachense sp. nov., isolated from a natural salt meadow.</title>
        <authorList>
            <person name="Rojas J."/>
            <person name="Ambika Manirajan B."/>
            <person name="Ratering S."/>
            <person name="Suarez C."/>
            <person name="Geissler-Plaum R."/>
            <person name="Schnell S."/>
        </authorList>
    </citation>
    <scope>NUCLEOTIDE SEQUENCE [LARGE SCALE GENOMIC DNA]</scope>
    <source>
        <strain evidence="7 8">I-24</strain>
    </source>
</reference>
<feature type="domain" description="UmuC" evidence="6">
    <location>
        <begin position="2"/>
        <end position="189"/>
    </location>
</feature>
<dbReference type="Pfam" id="PF11799">
    <property type="entry name" value="IMS_C"/>
    <property type="match status" value="1"/>
</dbReference>
<dbReference type="GO" id="GO:0042276">
    <property type="term" value="P:error-prone translesion synthesis"/>
    <property type="evidence" value="ECO:0007669"/>
    <property type="project" value="TreeGrafter"/>
</dbReference>
<keyword evidence="3" id="KW-0741">SOS mutagenesis</keyword>
<dbReference type="PANTHER" id="PTHR11076">
    <property type="entry name" value="DNA REPAIR POLYMERASE UMUC / TRANSFERASE FAMILY MEMBER"/>
    <property type="match status" value="1"/>
</dbReference>
<evidence type="ECO:0000256" key="1">
    <source>
        <dbReference type="ARBA" id="ARBA00010945"/>
    </source>
</evidence>
<evidence type="ECO:0000256" key="4">
    <source>
        <dbReference type="ARBA" id="ARBA00023204"/>
    </source>
</evidence>
<name>A0A6P1WC33_9BACT</name>
<dbReference type="PANTHER" id="PTHR11076:SF34">
    <property type="entry name" value="PROTEIN UMUC"/>
    <property type="match status" value="1"/>
</dbReference>
<dbReference type="SUPFAM" id="SSF56672">
    <property type="entry name" value="DNA/RNA polymerases"/>
    <property type="match status" value="1"/>
</dbReference>
<comment type="similarity">
    <text evidence="1">Belongs to the DNA polymerase type-Y family.</text>
</comment>
<dbReference type="Proteomes" id="UP000464577">
    <property type="component" value="Chromosome"/>
</dbReference>
<evidence type="ECO:0000256" key="2">
    <source>
        <dbReference type="ARBA" id="ARBA00022763"/>
    </source>
</evidence>
<keyword evidence="2" id="KW-0227">DNA damage</keyword>
<dbReference type="InterPro" id="IPR025188">
    <property type="entry name" value="DUF4113"/>
</dbReference>
<dbReference type="InterPro" id="IPR001126">
    <property type="entry name" value="UmuC"/>
</dbReference>
<dbReference type="AlphaFoldDB" id="A0A6P1WC33"/>
<keyword evidence="5" id="KW-0742">SOS response</keyword>
<dbReference type="GO" id="GO:0005829">
    <property type="term" value="C:cytosol"/>
    <property type="evidence" value="ECO:0007669"/>
    <property type="project" value="TreeGrafter"/>
</dbReference>
<dbReference type="GO" id="GO:0006281">
    <property type="term" value="P:DNA repair"/>
    <property type="evidence" value="ECO:0007669"/>
    <property type="project" value="UniProtKB-KW"/>
</dbReference>
<dbReference type="InterPro" id="IPR043502">
    <property type="entry name" value="DNA/RNA_pol_sf"/>
</dbReference>
<evidence type="ECO:0000313" key="8">
    <source>
        <dbReference type="Proteomes" id="UP000464577"/>
    </source>
</evidence>
<dbReference type="PROSITE" id="PS50173">
    <property type="entry name" value="UMUC"/>
    <property type="match status" value="1"/>
</dbReference>
<proteinExistence type="inferred from homology"/>
<evidence type="ECO:0000259" key="6">
    <source>
        <dbReference type="PROSITE" id="PS50173"/>
    </source>
</evidence>
<protein>
    <submittedName>
        <fullName evidence="7">DUF4113 domain-containing protein</fullName>
    </submittedName>
</protein>
<keyword evidence="8" id="KW-1185">Reference proteome</keyword>
<accession>A0A6P1WC33</accession>
<dbReference type="Gene3D" id="3.40.1170.60">
    <property type="match status" value="1"/>
</dbReference>
<dbReference type="GO" id="GO:0003684">
    <property type="term" value="F:damaged DNA binding"/>
    <property type="evidence" value="ECO:0007669"/>
    <property type="project" value="InterPro"/>
</dbReference>
<dbReference type="GO" id="GO:0003887">
    <property type="term" value="F:DNA-directed DNA polymerase activity"/>
    <property type="evidence" value="ECO:0007669"/>
    <property type="project" value="TreeGrafter"/>
</dbReference>